<keyword evidence="2" id="KW-1185">Reference proteome</keyword>
<reference evidence="1" key="2">
    <citation type="journal article" date="2022" name="New Phytol.">
        <title>Evolutionary transition to the ectomycorrhizal habit in the genomes of a hyperdiverse lineage of mushroom-forming fungi.</title>
        <authorList>
            <person name="Looney B."/>
            <person name="Miyauchi S."/>
            <person name="Morin E."/>
            <person name="Drula E."/>
            <person name="Courty P.E."/>
            <person name="Kohler A."/>
            <person name="Kuo A."/>
            <person name="LaButti K."/>
            <person name="Pangilinan J."/>
            <person name="Lipzen A."/>
            <person name="Riley R."/>
            <person name="Andreopoulos W."/>
            <person name="He G."/>
            <person name="Johnson J."/>
            <person name="Nolan M."/>
            <person name="Tritt A."/>
            <person name="Barry K.W."/>
            <person name="Grigoriev I.V."/>
            <person name="Nagy L.G."/>
            <person name="Hibbett D."/>
            <person name="Henrissat B."/>
            <person name="Matheny P.B."/>
            <person name="Labbe J."/>
            <person name="Martin F.M."/>
        </authorList>
    </citation>
    <scope>NUCLEOTIDE SEQUENCE</scope>
    <source>
        <strain evidence="1">FP105234-sp</strain>
    </source>
</reference>
<proteinExistence type="predicted"/>
<organism evidence="1 2">
    <name type="scientific">Auriscalpium vulgare</name>
    <dbReference type="NCBI Taxonomy" id="40419"/>
    <lineage>
        <taxon>Eukaryota</taxon>
        <taxon>Fungi</taxon>
        <taxon>Dikarya</taxon>
        <taxon>Basidiomycota</taxon>
        <taxon>Agaricomycotina</taxon>
        <taxon>Agaricomycetes</taxon>
        <taxon>Russulales</taxon>
        <taxon>Auriscalpiaceae</taxon>
        <taxon>Auriscalpium</taxon>
    </lineage>
</organism>
<protein>
    <submittedName>
        <fullName evidence="1">Uncharacterized protein</fullName>
    </submittedName>
</protein>
<evidence type="ECO:0000313" key="1">
    <source>
        <dbReference type="EMBL" id="KAI0041605.1"/>
    </source>
</evidence>
<gene>
    <name evidence="1" type="ORF">FA95DRAFT_1501198</name>
</gene>
<dbReference type="Proteomes" id="UP000814033">
    <property type="component" value="Unassembled WGS sequence"/>
</dbReference>
<reference evidence="1" key="1">
    <citation type="submission" date="2021-02" db="EMBL/GenBank/DDBJ databases">
        <authorList>
            <consortium name="DOE Joint Genome Institute"/>
            <person name="Ahrendt S."/>
            <person name="Looney B.P."/>
            <person name="Miyauchi S."/>
            <person name="Morin E."/>
            <person name="Drula E."/>
            <person name="Courty P.E."/>
            <person name="Chicoki N."/>
            <person name="Fauchery L."/>
            <person name="Kohler A."/>
            <person name="Kuo A."/>
            <person name="Labutti K."/>
            <person name="Pangilinan J."/>
            <person name="Lipzen A."/>
            <person name="Riley R."/>
            <person name="Andreopoulos W."/>
            <person name="He G."/>
            <person name="Johnson J."/>
            <person name="Barry K.W."/>
            <person name="Grigoriev I.V."/>
            <person name="Nagy L."/>
            <person name="Hibbett D."/>
            <person name="Henrissat B."/>
            <person name="Matheny P.B."/>
            <person name="Labbe J."/>
            <person name="Martin F."/>
        </authorList>
    </citation>
    <scope>NUCLEOTIDE SEQUENCE</scope>
    <source>
        <strain evidence="1">FP105234-sp</strain>
    </source>
</reference>
<name>A0ACB8RBY5_9AGAM</name>
<sequence>MPSERLHAYTVTESIAGSVAIGLTVARLWIRRDRYWWDDAWACFSMISLMIQVAATFMFAEGLGHLSKSSLVAAYYLMASTFSTVIWSARLSILFSIIRLDPDPSTRRKLMWLAGVFVGALVFFVAQLLWVCEPHPEWKSLPLPQCRLTKQVAICQLVSDVIADFLLITLPLRLIHGVKDRRLRHRVMFIFSTSIATTVVSLVHAAFILTSGGKNEVIAALVEDCISLTVANVPVVGSLLVRLASRQRSTVPATDEDVPDVGAAGWSTFWRLTGRWARSAPPALAGTAGRSSGSECMTTSTAVMPITAV</sequence>
<evidence type="ECO:0000313" key="2">
    <source>
        <dbReference type="Proteomes" id="UP000814033"/>
    </source>
</evidence>
<dbReference type="EMBL" id="MU276113">
    <property type="protein sequence ID" value="KAI0041605.1"/>
    <property type="molecule type" value="Genomic_DNA"/>
</dbReference>
<accession>A0ACB8RBY5</accession>
<comment type="caution">
    <text evidence="1">The sequence shown here is derived from an EMBL/GenBank/DDBJ whole genome shotgun (WGS) entry which is preliminary data.</text>
</comment>